<dbReference type="EMBL" id="SESI01000002">
    <property type="protein sequence ID" value="TQQ80183.1"/>
    <property type="molecule type" value="Genomic_DNA"/>
</dbReference>
<proteinExistence type="predicted"/>
<dbReference type="Pfam" id="PF20358">
    <property type="entry name" value="DUF6653"/>
    <property type="match status" value="1"/>
</dbReference>
<protein>
    <submittedName>
        <fullName evidence="1">Uncharacterized protein</fullName>
    </submittedName>
</protein>
<comment type="caution">
    <text evidence="1">The sequence shown here is derived from an EMBL/GenBank/DDBJ whole genome shotgun (WGS) entry which is preliminary data.</text>
</comment>
<dbReference type="OrthoDB" id="333419at2157"/>
<evidence type="ECO:0000313" key="1">
    <source>
        <dbReference type="EMBL" id="TQQ80183.1"/>
    </source>
</evidence>
<name>A0A544QMP0_9EURY</name>
<dbReference type="Proteomes" id="UP000315385">
    <property type="component" value="Unassembled WGS sequence"/>
</dbReference>
<organism evidence="1 2">
    <name type="scientific">Halonotius roseus</name>
    <dbReference type="NCBI Taxonomy" id="2511997"/>
    <lineage>
        <taxon>Archaea</taxon>
        <taxon>Methanobacteriati</taxon>
        <taxon>Methanobacteriota</taxon>
        <taxon>Stenosarchaea group</taxon>
        <taxon>Halobacteria</taxon>
        <taxon>Halobacteriales</taxon>
        <taxon>Haloferacaceae</taxon>
        <taxon>Halonotius</taxon>
    </lineage>
</organism>
<sequence>MVSRDDLEATFWERHANPKSGWSRLLITPALLAAIYHRNPRLAAAAIGYAVVNPVLFSPPEDTDAWMSRVVLAERWWTQEHSVISLGYPNVLNVCNLGVTAYAVAAAAWKQPVRTAVAGVASMLLKLWYVAALVRRYDAARADGS</sequence>
<dbReference type="InterPro" id="IPR046595">
    <property type="entry name" value="DUF6653"/>
</dbReference>
<keyword evidence="2" id="KW-1185">Reference proteome</keyword>
<dbReference type="RefSeq" id="WP_142443306.1">
    <property type="nucleotide sequence ID" value="NZ_SESI01000002.1"/>
</dbReference>
<accession>A0A544QMP0</accession>
<gene>
    <name evidence="1" type="ORF">EWF95_06715</name>
</gene>
<evidence type="ECO:0000313" key="2">
    <source>
        <dbReference type="Proteomes" id="UP000315385"/>
    </source>
</evidence>
<reference evidence="1 2" key="1">
    <citation type="submission" date="2019-02" db="EMBL/GenBank/DDBJ databases">
        <title>Halonotius sp. a new haloqrchaeon isolated from saline water.</title>
        <authorList>
            <person name="Duran-Viseras A."/>
            <person name="Sanchez-Porro C."/>
            <person name="Ventosa A."/>
        </authorList>
    </citation>
    <scope>NUCLEOTIDE SEQUENCE [LARGE SCALE GENOMIC DNA]</scope>
    <source>
        <strain evidence="1 2">F9-27</strain>
    </source>
</reference>
<dbReference type="AlphaFoldDB" id="A0A544QMP0"/>